<sequence>MGTDLGTRVRHVPGVNNDTADDLFQLQVEKFHGLTKDTDKDQRRNAARRRCQTSQDVGPKEMPFTILIASVKSCSPDHGFVEQLSLYFYVGRYKAQPSVPHL</sequence>
<feature type="region of interest" description="Disordered" evidence="1">
    <location>
        <begin position="35"/>
        <end position="57"/>
    </location>
</feature>
<dbReference type="Proteomes" id="UP001066276">
    <property type="component" value="Chromosome 3_2"/>
</dbReference>
<evidence type="ECO:0000313" key="2">
    <source>
        <dbReference type="EMBL" id="KAJ1181033.1"/>
    </source>
</evidence>
<proteinExistence type="predicted"/>
<dbReference type="EMBL" id="JANPWB010000006">
    <property type="protein sequence ID" value="KAJ1181033.1"/>
    <property type="molecule type" value="Genomic_DNA"/>
</dbReference>
<protein>
    <submittedName>
        <fullName evidence="2">Uncharacterized protein</fullName>
    </submittedName>
</protein>
<feature type="compositionally biased region" description="Basic and acidic residues" evidence="1">
    <location>
        <begin position="35"/>
        <end position="44"/>
    </location>
</feature>
<evidence type="ECO:0000256" key="1">
    <source>
        <dbReference type="SAM" id="MobiDB-lite"/>
    </source>
</evidence>
<gene>
    <name evidence="2" type="ORF">NDU88_006244</name>
</gene>
<evidence type="ECO:0000313" key="3">
    <source>
        <dbReference type="Proteomes" id="UP001066276"/>
    </source>
</evidence>
<comment type="caution">
    <text evidence="2">The sequence shown here is derived from an EMBL/GenBank/DDBJ whole genome shotgun (WGS) entry which is preliminary data.</text>
</comment>
<keyword evidence="3" id="KW-1185">Reference proteome</keyword>
<name>A0AAV7TX23_PLEWA</name>
<dbReference type="AlphaFoldDB" id="A0AAV7TX23"/>
<organism evidence="2 3">
    <name type="scientific">Pleurodeles waltl</name>
    <name type="common">Iberian ribbed newt</name>
    <dbReference type="NCBI Taxonomy" id="8319"/>
    <lineage>
        <taxon>Eukaryota</taxon>
        <taxon>Metazoa</taxon>
        <taxon>Chordata</taxon>
        <taxon>Craniata</taxon>
        <taxon>Vertebrata</taxon>
        <taxon>Euteleostomi</taxon>
        <taxon>Amphibia</taxon>
        <taxon>Batrachia</taxon>
        <taxon>Caudata</taxon>
        <taxon>Salamandroidea</taxon>
        <taxon>Salamandridae</taxon>
        <taxon>Pleurodelinae</taxon>
        <taxon>Pleurodeles</taxon>
    </lineage>
</organism>
<reference evidence="2" key="1">
    <citation type="journal article" date="2022" name="bioRxiv">
        <title>Sequencing and chromosome-scale assembly of the giantPleurodeles waltlgenome.</title>
        <authorList>
            <person name="Brown T."/>
            <person name="Elewa A."/>
            <person name="Iarovenko S."/>
            <person name="Subramanian E."/>
            <person name="Araus A.J."/>
            <person name="Petzold A."/>
            <person name="Susuki M."/>
            <person name="Suzuki K.-i.T."/>
            <person name="Hayashi T."/>
            <person name="Toyoda A."/>
            <person name="Oliveira C."/>
            <person name="Osipova E."/>
            <person name="Leigh N.D."/>
            <person name="Simon A."/>
            <person name="Yun M.H."/>
        </authorList>
    </citation>
    <scope>NUCLEOTIDE SEQUENCE</scope>
    <source>
        <strain evidence="2">20211129_DDA</strain>
        <tissue evidence="2">Liver</tissue>
    </source>
</reference>
<accession>A0AAV7TX23</accession>